<accession>A0A8J6BFL1</accession>
<protein>
    <submittedName>
        <fullName evidence="1">Uncharacterized protein</fullName>
    </submittedName>
</protein>
<dbReference type="AlphaFoldDB" id="A0A8J6BFL1"/>
<comment type="caution">
    <text evidence="1">The sequence shown here is derived from an EMBL/GenBank/DDBJ whole genome shotgun (WGS) entry which is preliminary data.</text>
</comment>
<evidence type="ECO:0000313" key="1">
    <source>
        <dbReference type="EMBL" id="KAG8084356.1"/>
    </source>
</evidence>
<name>A0A8J6BFL1_ZIZPA</name>
<reference evidence="1" key="1">
    <citation type="journal article" date="2021" name="bioRxiv">
        <title>Whole Genome Assembly and Annotation of Northern Wild Rice, Zizania palustris L., Supports a Whole Genome Duplication in the Zizania Genus.</title>
        <authorList>
            <person name="Haas M."/>
            <person name="Kono T."/>
            <person name="Macchietto M."/>
            <person name="Millas R."/>
            <person name="McGilp L."/>
            <person name="Shao M."/>
            <person name="Duquette J."/>
            <person name="Hirsch C.N."/>
            <person name="Kimball J."/>
        </authorList>
    </citation>
    <scope>NUCLEOTIDE SEQUENCE</scope>
    <source>
        <tissue evidence="1">Fresh leaf tissue</tissue>
    </source>
</reference>
<reference evidence="1" key="2">
    <citation type="submission" date="2021-02" db="EMBL/GenBank/DDBJ databases">
        <authorList>
            <person name="Kimball J.A."/>
            <person name="Haas M.W."/>
            <person name="Macchietto M."/>
            <person name="Kono T."/>
            <person name="Duquette J."/>
            <person name="Shao M."/>
        </authorList>
    </citation>
    <scope>NUCLEOTIDE SEQUENCE</scope>
    <source>
        <tissue evidence="1">Fresh leaf tissue</tissue>
    </source>
</reference>
<proteinExistence type="predicted"/>
<dbReference type="EMBL" id="JAAALK010000082">
    <property type="protein sequence ID" value="KAG8084356.1"/>
    <property type="molecule type" value="Genomic_DNA"/>
</dbReference>
<dbReference type="Proteomes" id="UP000729402">
    <property type="component" value="Unassembled WGS sequence"/>
</dbReference>
<gene>
    <name evidence="1" type="ORF">GUJ93_ZPchr0010g10334</name>
</gene>
<keyword evidence="2" id="KW-1185">Reference proteome</keyword>
<evidence type="ECO:0000313" key="2">
    <source>
        <dbReference type="Proteomes" id="UP000729402"/>
    </source>
</evidence>
<organism evidence="1 2">
    <name type="scientific">Zizania palustris</name>
    <name type="common">Northern wild rice</name>
    <dbReference type="NCBI Taxonomy" id="103762"/>
    <lineage>
        <taxon>Eukaryota</taxon>
        <taxon>Viridiplantae</taxon>
        <taxon>Streptophyta</taxon>
        <taxon>Embryophyta</taxon>
        <taxon>Tracheophyta</taxon>
        <taxon>Spermatophyta</taxon>
        <taxon>Magnoliopsida</taxon>
        <taxon>Liliopsida</taxon>
        <taxon>Poales</taxon>
        <taxon>Poaceae</taxon>
        <taxon>BOP clade</taxon>
        <taxon>Oryzoideae</taxon>
        <taxon>Oryzeae</taxon>
        <taxon>Zizaniinae</taxon>
        <taxon>Zizania</taxon>
    </lineage>
</organism>
<sequence length="69" mass="7626">MEPSPVVLPLSSAWALPSRYAFSTRRSTRLRARTCSWFSKAEDYSATTLDRSVASWSATGARGANLSRE</sequence>